<gene>
    <name evidence="12" type="ORF">ALC62_12011</name>
</gene>
<dbReference type="Proteomes" id="UP000078542">
    <property type="component" value="Unassembled WGS sequence"/>
</dbReference>
<dbReference type="EMBL" id="KQ978072">
    <property type="protein sequence ID" value="KYM97278.1"/>
    <property type="molecule type" value="Genomic_DNA"/>
</dbReference>
<dbReference type="PANTHER" id="PTHR48024">
    <property type="entry name" value="GEO13361P1-RELATED"/>
    <property type="match status" value="1"/>
</dbReference>
<evidence type="ECO:0000313" key="12">
    <source>
        <dbReference type="EMBL" id="KYM97278.1"/>
    </source>
</evidence>
<keyword evidence="5" id="KW-0221">Differentiation</keyword>
<dbReference type="AlphaFoldDB" id="A0A195CAZ3"/>
<dbReference type="InterPro" id="IPR035979">
    <property type="entry name" value="RBD_domain_sf"/>
</dbReference>
<evidence type="ECO:0000256" key="9">
    <source>
        <dbReference type="PROSITE-ProRule" id="PRU00176"/>
    </source>
</evidence>
<evidence type="ECO:0000259" key="11">
    <source>
        <dbReference type="PROSITE" id="PS50102"/>
    </source>
</evidence>
<feature type="region of interest" description="Disordered" evidence="10">
    <location>
        <begin position="316"/>
        <end position="337"/>
    </location>
</feature>
<accession>A0A195CAZ3</accession>
<dbReference type="InterPro" id="IPR050886">
    <property type="entry name" value="RNA-binding_reg"/>
</dbReference>
<dbReference type="GO" id="GO:0030154">
    <property type="term" value="P:cell differentiation"/>
    <property type="evidence" value="ECO:0007669"/>
    <property type="project" value="UniProtKB-KW"/>
</dbReference>
<organism evidence="12 13">
    <name type="scientific">Cyphomyrmex costatus</name>
    <dbReference type="NCBI Taxonomy" id="456900"/>
    <lineage>
        <taxon>Eukaryota</taxon>
        <taxon>Metazoa</taxon>
        <taxon>Ecdysozoa</taxon>
        <taxon>Arthropoda</taxon>
        <taxon>Hexapoda</taxon>
        <taxon>Insecta</taxon>
        <taxon>Pterygota</taxon>
        <taxon>Neoptera</taxon>
        <taxon>Endopterygota</taxon>
        <taxon>Hymenoptera</taxon>
        <taxon>Apocrita</taxon>
        <taxon>Aculeata</taxon>
        <taxon>Formicoidea</taxon>
        <taxon>Formicidae</taxon>
        <taxon>Myrmicinae</taxon>
        <taxon>Cyphomyrmex</taxon>
    </lineage>
</organism>
<dbReference type="GO" id="GO:0006397">
    <property type="term" value="P:mRNA processing"/>
    <property type="evidence" value="ECO:0007669"/>
    <property type="project" value="UniProtKB-KW"/>
</dbReference>
<evidence type="ECO:0000256" key="2">
    <source>
        <dbReference type="ARBA" id="ARBA00004496"/>
    </source>
</evidence>
<protein>
    <submittedName>
        <fullName evidence="12">RNA-binding protein 38</fullName>
    </submittedName>
</protein>
<dbReference type="PROSITE" id="PS50102">
    <property type="entry name" value="RRM"/>
    <property type="match status" value="1"/>
</dbReference>
<sequence length="413" mass="43407">MSANREARWQTNWQGNWRTEAPCSSRGNLNGRNRKYSVSKCCTVCGVINVDRGTKERVKIEQVVVPSGGDLAKIWRMLMPGAAGLGVGAVGAVGTVSAPAPDELVQGLGALAGTTPQQKDTTWTKLFVGGLPYHTTDKSLREHFNVYGDIEEAVVITDRQTGKSRGYGFVIMGDRPAAERACKDPNPIIDGRKANVNLAILGAKPRGNLQTTFPFAAGIRAGYPAVLPGQYGVPPGYVYQSPYLAAAAPGGLVPLPTTQLSHAAAVAAASQFYEYQNAAAAAATYPGTSYNFAEAYPYTTAAAAGTCLNSVQSKGSNYPIHHHQHHQQQQQNGPGATLAHQQRLEKALLPQFLPSVLRDYANAAAAGYVAPYTYATLPGAAGLPAAAAAAATAAGAAFPGLPYQTTPQEARLQ</sequence>
<evidence type="ECO:0000256" key="8">
    <source>
        <dbReference type="ARBA" id="ARBA00023242"/>
    </source>
</evidence>
<keyword evidence="8" id="KW-0539">Nucleus</keyword>
<dbReference type="GO" id="GO:0003730">
    <property type="term" value="F:mRNA 3'-UTR binding"/>
    <property type="evidence" value="ECO:0007669"/>
    <property type="project" value="TreeGrafter"/>
</dbReference>
<dbReference type="InterPro" id="IPR000504">
    <property type="entry name" value="RRM_dom"/>
</dbReference>
<name>A0A195CAZ3_9HYME</name>
<evidence type="ECO:0000256" key="5">
    <source>
        <dbReference type="ARBA" id="ARBA00022782"/>
    </source>
</evidence>
<keyword evidence="6 9" id="KW-0694">RNA-binding</keyword>
<keyword evidence="13" id="KW-1185">Reference proteome</keyword>
<evidence type="ECO:0000256" key="7">
    <source>
        <dbReference type="ARBA" id="ARBA00023187"/>
    </source>
</evidence>
<dbReference type="STRING" id="456900.A0A195CAZ3"/>
<dbReference type="Gene3D" id="3.30.70.330">
    <property type="match status" value="1"/>
</dbReference>
<dbReference type="GO" id="GO:0005634">
    <property type="term" value="C:nucleus"/>
    <property type="evidence" value="ECO:0007669"/>
    <property type="project" value="UniProtKB-SubCell"/>
</dbReference>
<dbReference type="SMART" id="SM00360">
    <property type="entry name" value="RRM"/>
    <property type="match status" value="1"/>
</dbReference>
<dbReference type="InterPro" id="IPR012677">
    <property type="entry name" value="Nucleotide-bd_a/b_plait_sf"/>
</dbReference>
<evidence type="ECO:0000256" key="3">
    <source>
        <dbReference type="ARBA" id="ARBA00022490"/>
    </source>
</evidence>
<dbReference type="GO" id="GO:0005829">
    <property type="term" value="C:cytosol"/>
    <property type="evidence" value="ECO:0007669"/>
    <property type="project" value="TreeGrafter"/>
</dbReference>
<dbReference type="PANTHER" id="PTHR48024:SF56">
    <property type="entry name" value="HETEROGENEOUS NUCLEAR RIBONUCLEOPROTEIN A0"/>
    <property type="match status" value="1"/>
</dbReference>
<proteinExistence type="predicted"/>
<evidence type="ECO:0000256" key="10">
    <source>
        <dbReference type="SAM" id="MobiDB-lite"/>
    </source>
</evidence>
<dbReference type="FunFam" id="3.30.70.330:FF:000077">
    <property type="entry name" value="RNA-binding motif protein 24"/>
    <property type="match status" value="1"/>
</dbReference>
<dbReference type="CDD" id="cd12384">
    <property type="entry name" value="RRM_RBM24_RBM38_like"/>
    <property type="match status" value="1"/>
</dbReference>
<evidence type="ECO:0000256" key="1">
    <source>
        <dbReference type="ARBA" id="ARBA00004123"/>
    </source>
</evidence>
<reference evidence="12 13" key="1">
    <citation type="submission" date="2016-03" db="EMBL/GenBank/DDBJ databases">
        <title>Cyphomyrmex costatus WGS genome.</title>
        <authorList>
            <person name="Nygaard S."/>
            <person name="Hu H."/>
            <person name="Boomsma J."/>
            <person name="Zhang G."/>
        </authorList>
    </citation>
    <scope>NUCLEOTIDE SEQUENCE [LARGE SCALE GENOMIC DNA]</scope>
    <source>
        <strain evidence="12">MS0001</strain>
        <tissue evidence="12">Whole body</tissue>
    </source>
</reference>
<evidence type="ECO:0000256" key="4">
    <source>
        <dbReference type="ARBA" id="ARBA00022664"/>
    </source>
</evidence>
<dbReference type="Pfam" id="PF00076">
    <property type="entry name" value="RRM_1"/>
    <property type="match status" value="1"/>
</dbReference>
<evidence type="ECO:0000313" key="13">
    <source>
        <dbReference type="Proteomes" id="UP000078542"/>
    </source>
</evidence>
<keyword evidence="7" id="KW-0508">mRNA splicing</keyword>
<evidence type="ECO:0000256" key="6">
    <source>
        <dbReference type="ARBA" id="ARBA00022884"/>
    </source>
</evidence>
<dbReference type="SUPFAM" id="SSF54928">
    <property type="entry name" value="RNA-binding domain, RBD"/>
    <property type="match status" value="1"/>
</dbReference>
<feature type="domain" description="RRM" evidence="11">
    <location>
        <begin position="124"/>
        <end position="201"/>
    </location>
</feature>
<dbReference type="GO" id="GO:0008380">
    <property type="term" value="P:RNA splicing"/>
    <property type="evidence" value="ECO:0007669"/>
    <property type="project" value="UniProtKB-KW"/>
</dbReference>
<keyword evidence="3" id="KW-0963">Cytoplasm</keyword>
<comment type="subcellular location">
    <subcellularLocation>
        <location evidence="2">Cytoplasm</location>
    </subcellularLocation>
    <subcellularLocation>
        <location evidence="1">Nucleus</location>
    </subcellularLocation>
</comment>
<keyword evidence="4" id="KW-0507">mRNA processing</keyword>